<sequence>MSKTACEALCVCESTESDVGTSRCEEVTKQVALPLTDSFADQSLDRTYTRAQQPRLFYVHAMAPTRSGGTGKRGRPKKTAATSAPATTKQRKHAAATEKMSQKQASQHHNTASSSRTATVRQKGTRGRKRKEQNEAADEVDEIAEDAVTDSRAPKYVQLAHVTRRIPKKTIESWPIISPPILEQIHLMLRRAKDGVALSRRDPQKRAEAEDVLNIFIRRLERALSDSRIPPQARALNFDLDRLLERNEHVYQEVTTARHKNQLLEEQVESATQKLRTEETTVTEMEKNAQQWRKEWETQEKKQLHPLLQDSVDQDMVDDKPEDIGWKRPARVDTSMLDTPDSELAPLLEQLRRSLESMQGNHAQVEGIDGAVRDAQVALDDVLFKHAIAQQYDAV</sequence>
<dbReference type="EMBL" id="MU004307">
    <property type="protein sequence ID" value="KAF2659425.1"/>
    <property type="molecule type" value="Genomic_DNA"/>
</dbReference>
<evidence type="ECO:0000256" key="2">
    <source>
        <dbReference type="SAM" id="MobiDB-lite"/>
    </source>
</evidence>
<evidence type="ECO:0000256" key="1">
    <source>
        <dbReference type="SAM" id="Coils"/>
    </source>
</evidence>
<dbReference type="Pfam" id="PF13094">
    <property type="entry name" value="CENP-Q"/>
    <property type="match status" value="1"/>
</dbReference>
<proteinExistence type="predicted"/>
<dbReference type="AlphaFoldDB" id="A0A6A6THF4"/>
<dbReference type="OrthoDB" id="2420947at2759"/>
<evidence type="ECO:0000313" key="3">
    <source>
        <dbReference type="EMBL" id="KAF2659425.1"/>
    </source>
</evidence>
<dbReference type="InterPro" id="IPR025212">
    <property type="entry name" value="CAD_CENP-Q"/>
</dbReference>
<feature type="region of interest" description="Disordered" evidence="2">
    <location>
        <begin position="62"/>
        <end position="140"/>
    </location>
</feature>
<keyword evidence="4" id="KW-1185">Reference proteome</keyword>
<feature type="compositionally biased region" description="Polar residues" evidence="2">
    <location>
        <begin position="102"/>
        <end position="122"/>
    </location>
</feature>
<evidence type="ECO:0000313" key="4">
    <source>
        <dbReference type="Proteomes" id="UP000799324"/>
    </source>
</evidence>
<organism evidence="3 4">
    <name type="scientific">Lophiostoma macrostomum CBS 122681</name>
    <dbReference type="NCBI Taxonomy" id="1314788"/>
    <lineage>
        <taxon>Eukaryota</taxon>
        <taxon>Fungi</taxon>
        <taxon>Dikarya</taxon>
        <taxon>Ascomycota</taxon>
        <taxon>Pezizomycotina</taxon>
        <taxon>Dothideomycetes</taxon>
        <taxon>Pleosporomycetidae</taxon>
        <taxon>Pleosporales</taxon>
        <taxon>Lophiostomataceae</taxon>
        <taxon>Lophiostoma</taxon>
    </lineage>
</organism>
<name>A0A6A6THF4_9PLEO</name>
<reference evidence="3" key="1">
    <citation type="journal article" date="2020" name="Stud. Mycol.">
        <title>101 Dothideomycetes genomes: a test case for predicting lifestyles and emergence of pathogens.</title>
        <authorList>
            <person name="Haridas S."/>
            <person name="Albert R."/>
            <person name="Binder M."/>
            <person name="Bloem J."/>
            <person name="Labutti K."/>
            <person name="Salamov A."/>
            <person name="Andreopoulos B."/>
            <person name="Baker S."/>
            <person name="Barry K."/>
            <person name="Bills G."/>
            <person name="Bluhm B."/>
            <person name="Cannon C."/>
            <person name="Castanera R."/>
            <person name="Culley D."/>
            <person name="Daum C."/>
            <person name="Ezra D."/>
            <person name="Gonzalez J."/>
            <person name="Henrissat B."/>
            <person name="Kuo A."/>
            <person name="Liang C."/>
            <person name="Lipzen A."/>
            <person name="Lutzoni F."/>
            <person name="Magnuson J."/>
            <person name="Mondo S."/>
            <person name="Nolan M."/>
            <person name="Ohm R."/>
            <person name="Pangilinan J."/>
            <person name="Park H.-J."/>
            <person name="Ramirez L."/>
            <person name="Alfaro M."/>
            <person name="Sun H."/>
            <person name="Tritt A."/>
            <person name="Yoshinaga Y."/>
            <person name="Zwiers L.-H."/>
            <person name="Turgeon B."/>
            <person name="Goodwin S."/>
            <person name="Spatafora J."/>
            <person name="Crous P."/>
            <person name="Grigoriev I."/>
        </authorList>
    </citation>
    <scope>NUCLEOTIDE SEQUENCE</scope>
    <source>
        <strain evidence="3">CBS 122681</strain>
    </source>
</reference>
<feature type="compositionally biased region" description="Low complexity" evidence="2">
    <location>
        <begin position="79"/>
        <end position="88"/>
    </location>
</feature>
<gene>
    <name evidence="3" type="ORF">K491DRAFT_194934</name>
</gene>
<evidence type="ECO:0008006" key="5">
    <source>
        <dbReference type="Google" id="ProtNLM"/>
    </source>
</evidence>
<protein>
    <recommendedName>
        <fullName evidence="5">Kinetochore protein fta7</fullName>
    </recommendedName>
</protein>
<accession>A0A6A6THF4</accession>
<keyword evidence="1" id="KW-0175">Coiled coil</keyword>
<dbReference type="Proteomes" id="UP000799324">
    <property type="component" value="Unassembled WGS sequence"/>
</dbReference>
<feature type="coiled-coil region" evidence="1">
    <location>
        <begin position="254"/>
        <end position="302"/>
    </location>
</feature>